<keyword evidence="2" id="KW-1185">Reference proteome</keyword>
<organism evidence="1 2">
    <name type="scientific">Brachyspira innocens</name>
    <dbReference type="NCBI Taxonomy" id="13264"/>
    <lineage>
        <taxon>Bacteria</taxon>
        <taxon>Pseudomonadati</taxon>
        <taxon>Spirochaetota</taxon>
        <taxon>Spirochaetia</taxon>
        <taxon>Brachyspirales</taxon>
        <taxon>Brachyspiraceae</taxon>
        <taxon>Brachyspira</taxon>
    </lineage>
</organism>
<gene>
    <name evidence="1" type="ORF">Q5M86_01425</name>
</gene>
<accession>A0ABT8YWB5</accession>
<sequence length="96" mass="11080">MAQKQKIELNFSDVDDFHFKKSLKGYITKIADDHYVINNDDLAIRATGKTPKEAAEMLKDQFIVLANDLMYKSKYAPLSERERKKVNIINSICDLI</sequence>
<evidence type="ECO:0000313" key="1">
    <source>
        <dbReference type="EMBL" id="MDO7019429.1"/>
    </source>
</evidence>
<dbReference type="Proteomes" id="UP001175147">
    <property type="component" value="Unassembled WGS sequence"/>
</dbReference>
<proteinExistence type="predicted"/>
<name>A0ABT8YWB5_9SPIR</name>
<comment type="caution">
    <text evidence="1">The sequence shown here is derived from an EMBL/GenBank/DDBJ whole genome shotgun (WGS) entry which is preliminary data.</text>
</comment>
<protein>
    <submittedName>
        <fullName evidence="1">Uncharacterized protein</fullName>
    </submittedName>
</protein>
<dbReference type="EMBL" id="JAUPBM010000008">
    <property type="protein sequence ID" value="MDO7019429.1"/>
    <property type="molecule type" value="Genomic_DNA"/>
</dbReference>
<reference evidence="1" key="1">
    <citation type="submission" date="2023-07" db="EMBL/GenBank/DDBJ databases">
        <title>Mucosal microbiota of week-old chicken and adult hens.</title>
        <authorList>
            <person name="Volf J."/>
            <person name="Karasova D."/>
            <person name="Crhanova M."/>
            <person name="Faldynova M."/>
            <person name="Prikrylova H."/>
            <person name="Zeman M."/>
            <person name="Babak V."/>
            <person name="Rajova J."/>
            <person name="Rychlik I."/>
        </authorList>
    </citation>
    <scope>NUCLEOTIDE SEQUENCE</scope>
    <source>
        <strain evidence="1">ET902</strain>
    </source>
</reference>
<evidence type="ECO:0000313" key="2">
    <source>
        <dbReference type="Proteomes" id="UP001175147"/>
    </source>
</evidence>
<dbReference type="RefSeq" id="WP_020004664.1">
    <property type="nucleotide sequence ID" value="NZ_CALXOU010000039.1"/>
</dbReference>